<keyword evidence="7" id="KW-1133">Transmembrane helix</keyword>
<sequence length="807" mass="90332">MAFVKTLFVRHPILTQFMGWLIIPALVLAVILYRQLMQALPAEREQLQAAFLSAAADISRDNLGMATVTAAKDTDAFFSLGYMHAQDRLWQMEYQRRLGQGRLSEIFGKESLNTDRYMRTLGIYRAAEKAYGYLSGEGKLALDAYVKGVNHWLARAPELPLEFKLFGFEPAPWTYADSLVQIKLLALNLGANYRHELQNEMLLKQLGKARFEQLLVSDQETGAVVASHGEDGDRGEAFARQLAGLDNYVGELYRQLDLGLEGVGSNAWVVSGRHTRSGLPVLANDPHLALSLPTTFYLARLKGDKINVAGATLPGLPMVIFGKNADITWGATNLAADVQDLYIERVDRADSNLYQLGDRWQPFTSREEIIKVAADFPALLHQEYQPVKWLVRESVHGPLISDVLNDAKYPMALRWTALDADDTSFDSIFAVNYARDWQGFRQALADLVAPALGFVYADNKDNTGFIAAGRIPVRAGGRGLMPSPGWDGQHSWQRYLGIDEYVQQTNPESGVIVTANNRIHGADYPYLISNNWKPGYRARRIKQLLEGHIQAGHAMQTRDFVTLQQDVVDLQAGEIKPFLAALKGEDGRQQELLAILEHWDMKMDGDSIGATVYRIWLNHFTRLVVGDELLENVIFPGLYARLSAQANESRPIFLRELLKGKHPLWCDVVTTAPRENCADIALLALTQTYEELSKLSGGDASQWQWSRLHETAYSHKAFSFSQLMSLIFDRDKGAQGGFYTVNVSGNHYVKGEGYRRVLGASYRQVVDMGAPELSVFGIDLGQSGQMLSPHYDDFLYRQAMITMDIQP</sequence>
<feature type="binding site" evidence="6">
    <location>
        <position position="337"/>
    </location>
    <ligand>
        <name>Ca(2+)</name>
        <dbReference type="ChEBI" id="CHEBI:29108"/>
    </ligand>
</feature>
<dbReference type="AlphaFoldDB" id="A0AAE9Z9K4"/>
<dbReference type="Gene3D" id="3.60.20.10">
    <property type="entry name" value="Glutamine Phosphoribosylpyrophosphate, subunit 1, domain 1"/>
    <property type="match status" value="1"/>
</dbReference>
<evidence type="ECO:0000256" key="5">
    <source>
        <dbReference type="PIRSR" id="PIRSR001227-1"/>
    </source>
</evidence>
<dbReference type="InterPro" id="IPR014395">
    <property type="entry name" value="Pen/GL7ACA/AHL_acylase"/>
</dbReference>
<organism evidence="8 9">
    <name type="scientific">Thalassomonas viridans</name>
    <dbReference type="NCBI Taxonomy" id="137584"/>
    <lineage>
        <taxon>Bacteria</taxon>
        <taxon>Pseudomonadati</taxon>
        <taxon>Pseudomonadota</taxon>
        <taxon>Gammaproteobacteria</taxon>
        <taxon>Alteromonadales</taxon>
        <taxon>Colwelliaceae</taxon>
        <taxon>Thalassomonas</taxon>
    </lineage>
</organism>
<dbReference type="InterPro" id="IPR023343">
    <property type="entry name" value="Penicillin_amidase_dom1"/>
</dbReference>
<name>A0AAE9Z9K4_9GAMM</name>
<dbReference type="InterPro" id="IPR043147">
    <property type="entry name" value="Penicillin_amidase_A-knob"/>
</dbReference>
<dbReference type="InterPro" id="IPR002692">
    <property type="entry name" value="S45"/>
</dbReference>
<comment type="cofactor">
    <cofactor evidence="6">
        <name>Ca(2+)</name>
        <dbReference type="ChEBI" id="CHEBI:29108"/>
    </cofactor>
    <text evidence="6">Binds 1 Ca(2+) ion per dimer.</text>
</comment>
<feature type="transmembrane region" description="Helical" evidence="7">
    <location>
        <begin position="12"/>
        <end position="33"/>
    </location>
</feature>
<gene>
    <name evidence="8" type="ORF">SG34_031365</name>
</gene>
<evidence type="ECO:0000313" key="9">
    <source>
        <dbReference type="Proteomes" id="UP000032352"/>
    </source>
</evidence>
<keyword evidence="7" id="KW-0812">Transmembrane</keyword>
<keyword evidence="6" id="KW-0106">Calcium</keyword>
<reference evidence="8 9" key="1">
    <citation type="journal article" date="2015" name="Genome Announc.">
        <title>Draft Genome Sequences of Marine Isolates of Thalassomonas viridans and Thalassomonas actiniarum.</title>
        <authorList>
            <person name="Olonade I."/>
            <person name="van Zyl L.J."/>
            <person name="Trindade M."/>
        </authorList>
    </citation>
    <scope>NUCLEOTIDE SEQUENCE [LARGE SCALE GENOMIC DNA]</scope>
    <source>
        <strain evidence="8 9">XOM25</strain>
    </source>
</reference>
<protein>
    <submittedName>
        <fullName evidence="8">Penicillin acylase family protein</fullName>
    </submittedName>
</protein>
<dbReference type="InterPro" id="IPR043146">
    <property type="entry name" value="Penicillin_amidase_N_B-knob"/>
</dbReference>
<feature type="binding site" evidence="6">
    <location>
        <position position="340"/>
    </location>
    <ligand>
        <name>Ca(2+)</name>
        <dbReference type="ChEBI" id="CHEBI:29108"/>
    </ligand>
</feature>
<evidence type="ECO:0000256" key="2">
    <source>
        <dbReference type="ARBA" id="ARBA00022801"/>
    </source>
</evidence>
<evidence type="ECO:0000256" key="7">
    <source>
        <dbReference type="SAM" id="Phobius"/>
    </source>
</evidence>
<evidence type="ECO:0000256" key="4">
    <source>
        <dbReference type="ARBA" id="ARBA00038735"/>
    </source>
</evidence>
<keyword evidence="2" id="KW-0378">Hydrolase</keyword>
<comment type="similarity">
    <text evidence="1">Belongs to the peptidase S45 family.</text>
</comment>
<dbReference type="KEGG" id="tvd:SG34_031365"/>
<dbReference type="GO" id="GO:0017000">
    <property type="term" value="P:antibiotic biosynthetic process"/>
    <property type="evidence" value="ECO:0007669"/>
    <property type="project" value="InterPro"/>
</dbReference>
<dbReference type="CDD" id="cd03747">
    <property type="entry name" value="Ntn_PGA_like"/>
    <property type="match status" value="1"/>
</dbReference>
<dbReference type="RefSeq" id="WP_044837572.1">
    <property type="nucleotide sequence ID" value="NZ_CP059734.1"/>
</dbReference>
<dbReference type="Gene3D" id="1.10.1400.10">
    <property type="match status" value="1"/>
</dbReference>
<dbReference type="PIRSF" id="PIRSF001227">
    <property type="entry name" value="Pen_acylase"/>
    <property type="match status" value="1"/>
</dbReference>
<keyword evidence="9" id="KW-1185">Reference proteome</keyword>
<dbReference type="PANTHER" id="PTHR34218">
    <property type="entry name" value="PEPTIDASE S45 PENICILLIN AMIDASE"/>
    <property type="match status" value="1"/>
</dbReference>
<dbReference type="InterPro" id="IPR029055">
    <property type="entry name" value="Ntn_hydrolases_N"/>
</dbReference>
<dbReference type="Gene3D" id="2.30.120.10">
    <property type="match status" value="1"/>
</dbReference>
<evidence type="ECO:0000313" key="8">
    <source>
        <dbReference type="EMBL" id="WDE09265.1"/>
    </source>
</evidence>
<keyword evidence="7" id="KW-0472">Membrane</keyword>
<feature type="binding site" evidence="6">
    <location>
        <position position="196"/>
    </location>
    <ligand>
        <name>Ca(2+)</name>
        <dbReference type="ChEBI" id="CHEBI:29108"/>
    </ligand>
</feature>
<feature type="active site" description="Nucleophile" evidence="5">
    <location>
        <position position="265"/>
    </location>
</feature>
<accession>A0AAE9Z9K4</accession>
<dbReference type="Pfam" id="PF01804">
    <property type="entry name" value="Penicil_amidase"/>
    <property type="match status" value="1"/>
</dbReference>
<evidence type="ECO:0000256" key="6">
    <source>
        <dbReference type="PIRSR" id="PIRSR001227-2"/>
    </source>
</evidence>
<evidence type="ECO:0000256" key="1">
    <source>
        <dbReference type="ARBA" id="ARBA00006586"/>
    </source>
</evidence>
<dbReference type="SUPFAM" id="SSF56235">
    <property type="entry name" value="N-terminal nucleophile aminohydrolases (Ntn hydrolases)"/>
    <property type="match status" value="1"/>
</dbReference>
<dbReference type="GO" id="GO:0046872">
    <property type="term" value="F:metal ion binding"/>
    <property type="evidence" value="ECO:0007669"/>
    <property type="project" value="UniProtKB-KW"/>
</dbReference>
<dbReference type="PANTHER" id="PTHR34218:SF4">
    <property type="entry name" value="ACYL-HOMOSERINE LACTONE ACYLASE QUIP"/>
    <property type="match status" value="1"/>
</dbReference>
<dbReference type="EMBL" id="CP059734">
    <property type="protein sequence ID" value="WDE09265.1"/>
    <property type="molecule type" value="Genomic_DNA"/>
</dbReference>
<dbReference type="GO" id="GO:0016811">
    <property type="term" value="F:hydrolase activity, acting on carbon-nitrogen (but not peptide) bonds, in linear amides"/>
    <property type="evidence" value="ECO:0007669"/>
    <property type="project" value="InterPro"/>
</dbReference>
<dbReference type="Gene3D" id="1.10.439.10">
    <property type="entry name" value="Penicillin Amidohydrolase, domain 1"/>
    <property type="match status" value="1"/>
</dbReference>
<proteinExistence type="inferred from homology"/>
<comment type="subunit">
    <text evidence="4">Heterodimer of an alpha subunit and a beta subunit processed from the same precursor.</text>
</comment>
<keyword evidence="3" id="KW-0865">Zymogen</keyword>
<dbReference type="Proteomes" id="UP000032352">
    <property type="component" value="Chromosome pTvir"/>
</dbReference>
<evidence type="ECO:0000256" key="3">
    <source>
        <dbReference type="ARBA" id="ARBA00023145"/>
    </source>
</evidence>
<reference evidence="8 9" key="2">
    <citation type="journal article" date="2022" name="Mar. Drugs">
        <title>Bioassay-Guided Fractionation Leads to the Detection of Cholic Acid Generated by the Rare Thalassomonas sp.</title>
        <authorList>
            <person name="Pheiffer F."/>
            <person name="Schneider Y.K."/>
            <person name="Hansen E.H."/>
            <person name="Andersen J.H."/>
            <person name="Isaksson J."/>
            <person name="Busche T."/>
            <person name="R C."/>
            <person name="Kalinowski J."/>
            <person name="Zyl L.V."/>
            <person name="Trindade M."/>
        </authorList>
    </citation>
    <scope>NUCLEOTIDE SEQUENCE [LARGE SCALE GENOMIC DNA]</scope>
    <source>
        <strain evidence="8 9">XOM25</strain>
    </source>
</reference>
<keyword evidence="6" id="KW-0479">Metal-binding</keyword>